<dbReference type="InterPro" id="IPR016055">
    <property type="entry name" value="A-D-PHexomutase_a/b/a-I/II/III"/>
</dbReference>
<dbReference type="Pfam" id="PF02878">
    <property type="entry name" value="PGM_PMM_I"/>
    <property type="match status" value="1"/>
</dbReference>
<evidence type="ECO:0000256" key="6">
    <source>
        <dbReference type="ARBA" id="ARBA00023235"/>
    </source>
</evidence>
<dbReference type="PROSITE" id="PS00710">
    <property type="entry name" value="PGM_PMM"/>
    <property type="match status" value="1"/>
</dbReference>
<dbReference type="Gene3D" id="3.40.120.10">
    <property type="entry name" value="Alpha-D-Glucose-1,6-Bisphosphate, subunit A, domain 3"/>
    <property type="match status" value="3"/>
</dbReference>
<keyword evidence="3" id="KW-0597">Phosphoprotein</keyword>
<dbReference type="Proteomes" id="UP000046392">
    <property type="component" value="Unplaced"/>
</dbReference>
<dbReference type="InterPro" id="IPR005841">
    <property type="entry name" value="Alpha-D-phosphohexomutase_SF"/>
</dbReference>
<dbReference type="SUPFAM" id="SSF53738">
    <property type="entry name" value="Phosphoglucomutase, first 3 domains"/>
    <property type="match status" value="3"/>
</dbReference>
<protein>
    <submittedName>
        <fullName evidence="12">Phosphoglucomutase</fullName>
    </submittedName>
</protein>
<dbReference type="GO" id="GO:0008973">
    <property type="term" value="F:phosphopentomutase activity"/>
    <property type="evidence" value="ECO:0007669"/>
    <property type="project" value="TreeGrafter"/>
</dbReference>
<evidence type="ECO:0000259" key="10">
    <source>
        <dbReference type="Pfam" id="PF02880"/>
    </source>
</evidence>
<dbReference type="Pfam" id="PF02879">
    <property type="entry name" value="PGM_PMM_II"/>
    <property type="match status" value="1"/>
</dbReference>
<dbReference type="InterPro" id="IPR005846">
    <property type="entry name" value="A-D-PHexomutase_a/b/a-III"/>
</dbReference>
<dbReference type="GO" id="GO:0000287">
    <property type="term" value="F:magnesium ion binding"/>
    <property type="evidence" value="ECO:0007669"/>
    <property type="project" value="InterPro"/>
</dbReference>
<evidence type="ECO:0000256" key="5">
    <source>
        <dbReference type="ARBA" id="ARBA00022842"/>
    </source>
</evidence>
<comment type="similarity">
    <text evidence="2 7">Belongs to the phosphohexose mutase family.</text>
</comment>
<dbReference type="WBParaSite" id="SPAL_0000400000.1">
    <property type="protein sequence ID" value="SPAL_0000400000.1"/>
    <property type="gene ID" value="SPAL_0000400000"/>
</dbReference>
<evidence type="ECO:0000256" key="7">
    <source>
        <dbReference type="RuleBase" id="RU004326"/>
    </source>
</evidence>
<evidence type="ECO:0000256" key="1">
    <source>
        <dbReference type="ARBA" id="ARBA00001946"/>
    </source>
</evidence>
<dbReference type="STRING" id="174720.A0A0N5BDB4"/>
<keyword evidence="6" id="KW-0413">Isomerase</keyword>
<keyword evidence="11" id="KW-1185">Reference proteome</keyword>
<dbReference type="PANTHER" id="PTHR45745:SF1">
    <property type="entry name" value="PHOSPHOGLUCOMUTASE 2B-RELATED"/>
    <property type="match status" value="1"/>
</dbReference>
<dbReference type="GO" id="GO:0005634">
    <property type="term" value="C:nucleus"/>
    <property type="evidence" value="ECO:0007669"/>
    <property type="project" value="TreeGrafter"/>
</dbReference>
<dbReference type="CDD" id="cd05799">
    <property type="entry name" value="PGM2"/>
    <property type="match status" value="1"/>
</dbReference>
<keyword evidence="5 7" id="KW-0460">Magnesium</keyword>
<evidence type="ECO:0000256" key="2">
    <source>
        <dbReference type="ARBA" id="ARBA00010231"/>
    </source>
</evidence>
<dbReference type="InterPro" id="IPR005845">
    <property type="entry name" value="A-D-PHexomutase_a/b/a-II"/>
</dbReference>
<comment type="cofactor">
    <cofactor evidence="1">
        <name>Mg(2+)</name>
        <dbReference type="ChEBI" id="CHEBI:18420"/>
    </cofactor>
</comment>
<feature type="domain" description="Alpha-D-phosphohexomutase alpha/beta/alpha" evidence="8">
    <location>
        <begin position="50"/>
        <end position="187"/>
    </location>
</feature>
<dbReference type="GO" id="GO:0005975">
    <property type="term" value="P:carbohydrate metabolic process"/>
    <property type="evidence" value="ECO:0007669"/>
    <property type="project" value="InterPro"/>
</dbReference>
<name>A0A0N5BDB4_STREA</name>
<dbReference type="GO" id="GO:0006166">
    <property type="term" value="P:purine ribonucleoside salvage"/>
    <property type="evidence" value="ECO:0007669"/>
    <property type="project" value="TreeGrafter"/>
</dbReference>
<dbReference type="Gene3D" id="3.30.310.50">
    <property type="entry name" value="Alpha-D-phosphohexomutase, C-terminal domain"/>
    <property type="match status" value="1"/>
</dbReference>
<evidence type="ECO:0000256" key="3">
    <source>
        <dbReference type="ARBA" id="ARBA00022553"/>
    </source>
</evidence>
<feature type="domain" description="Alpha-D-phosphohexomutase alpha/beta/alpha" evidence="9">
    <location>
        <begin position="227"/>
        <end position="323"/>
    </location>
</feature>
<sequence length="596" mass="68678">MSLSFLPDDIGKQTKFYLDNERNPHNLQRINELIESKDVKSLSKCMGKKLAFGTGGIRGPIDCGMSYMNDLTYIQITSAFAMYIKKILPREKWSVVIGYDGRHNSEKWSKYVANVFIKNNIKVYMFSKVVPTPLVSYGIINFKAGAGVMITASHNPKEDNGYKAYLSNGAQLIEPNDREIEKEIEKNIPPNDNYWDVTCLENESLYNSADQSIENYYEEEKQLSYYRDKNSSCPLKFTYSSFHGVGRDYFIRMLETFGFSRSNIVEVVEQCKIDPNFSTLKKPNPEEGEHVLKLSIDTANNNQSGIIMANDPDADRLQVAEKQKDGSWYIFTGNEMGAIITWWVWRNYKKRNRDKDFKNVYMLNSVVSSQISRSISKIEGFSHEVTLTGFKWMGNTAYQLRSKGHEVILAWEESIGYLAGHSLDKDGITSGGIFAEIAAYLHRKNKLLKDKLHEIYKKYGYHLNRNSYFTIDDMMITKKLFSDIRGNKDYPKVIGKRRIKFVRDLTIGYDTEQERHKPVLPSSPSMEMITFTLENGSTVTLRASGTEPKIKYYIEYITEPGKGNEDLQSIKSELNKLENDVIKELLQPERYGLKWR</sequence>
<dbReference type="InterPro" id="IPR016066">
    <property type="entry name" value="A-D-PHexomutase_CS"/>
</dbReference>
<dbReference type="PANTHER" id="PTHR45745">
    <property type="entry name" value="PHOSPHOMANNOMUTASE 45A"/>
    <property type="match status" value="1"/>
</dbReference>
<accession>A0A0N5BDB4</accession>
<evidence type="ECO:0000313" key="11">
    <source>
        <dbReference type="Proteomes" id="UP000046392"/>
    </source>
</evidence>
<organism evidence="11 12">
    <name type="scientific">Strongyloides papillosus</name>
    <name type="common">Intestinal threadworm</name>
    <dbReference type="NCBI Taxonomy" id="174720"/>
    <lineage>
        <taxon>Eukaryota</taxon>
        <taxon>Metazoa</taxon>
        <taxon>Ecdysozoa</taxon>
        <taxon>Nematoda</taxon>
        <taxon>Chromadorea</taxon>
        <taxon>Rhabditida</taxon>
        <taxon>Tylenchina</taxon>
        <taxon>Panagrolaimomorpha</taxon>
        <taxon>Strongyloidoidea</taxon>
        <taxon>Strongyloididae</taxon>
        <taxon>Strongyloides</taxon>
    </lineage>
</organism>
<feature type="domain" description="Alpha-D-phosphohexomutase alpha/beta/alpha" evidence="10">
    <location>
        <begin position="333"/>
        <end position="459"/>
    </location>
</feature>
<evidence type="ECO:0000256" key="4">
    <source>
        <dbReference type="ARBA" id="ARBA00022723"/>
    </source>
</evidence>
<evidence type="ECO:0000313" key="12">
    <source>
        <dbReference type="WBParaSite" id="SPAL_0000400000.1"/>
    </source>
</evidence>
<dbReference type="SUPFAM" id="SSF55957">
    <property type="entry name" value="Phosphoglucomutase, C-terminal domain"/>
    <property type="match status" value="1"/>
</dbReference>
<keyword evidence="4 7" id="KW-0479">Metal-binding</keyword>
<dbReference type="Pfam" id="PF02880">
    <property type="entry name" value="PGM_PMM_III"/>
    <property type="match status" value="1"/>
</dbReference>
<evidence type="ECO:0000259" key="8">
    <source>
        <dbReference type="Pfam" id="PF02878"/>
    </source>
</evidence>
<dbReference type="AlphaFoldDB" id="A0A0N5BDB4"/>
<evidence type="ECO:0000259" key="9">
    <source>
        <dbReference type="Pfam" id="PF02879"/>
    </source>
</evidence>
<dbReference type="InterPro" id="IPR036900">
    <property type="entry name" value="A-D-PHexomutase_C_sf"/>
</dbReference>
<dbReference type="PRINTS" id="PR00509">
    <property type="entry name" value="PGMPMM"/>
</dbReference>
<reference evidence="12" key="1">
    <citation type="submission" date="2017-02" db="UniProtKB">
        <authorList>
            <consortium name="WormBaseParasite"/>
        </authorList>
    </citation>
    <scope>IDENTIFICATION</scope>
</reference>
<dbReference type="InterPro" id="IPR005844">
    <property type="entry name" value="A-D-PHexomutase_a/b/a-I"/>
</dbReference>
<proteinExistence type="inferred from homology"/>